<feature type="region of interest" description="Disordered" evidence="1">
    <location>
        <begin position="84"/>
        <end position="113"/>
    </location>
</feature>
<feature type="region of interest" description="Disordered" evidence="1">
    <location>
        <begin position="1"/>
        <end position="30"/>
    </location>
</feature>
<name>A0A433Q239_9FUNG</name>
<feature type="region of interest" description="Disordered" evidence="1">
    <location>
        <begin position="364"/>
        <end position="385"/>
    </location>
</feature>
<evidence type="ECO:0000313" key="3">
    <source>
        <dbReference type="Proteomes" id="UP000274822"/>
    </source>
</evidence>
<reference evidence="2 3" key="1">
    <citation type="journal article" date="2018" name="New Phytol.">
        <title>Phylogenomics of Endogonaceae and evolution of mycorrhizas within Mucoromycota.</title>
        <authorList>
            <person name="Chang Y."/>
            <person name="Desiro A."/>
            <person name="Na H."/>
            <person name="Sandor L."/>
            <person name="Lipzen A."/>
            <person name="Clum A."/>
            <person name="Barry K."/>
            <person name="Grigoriev I.V."/>
            <person name="Martin F.M."/>
            <person name="Stajich J.E."/>
            <person name="Smith M.E."/>
            <person name="Bonito G."/>
            <person name="Spatafora J.W."/>
        </authorList>
    </citation>
    <scope>NUCLEOTIDE SEQUENCE [LARGE SCALE GENOMIC DNA]</scope>
    <source>
        <strain evidence="2 3">AD002</strain>
    </source>
</reference>
<feature type="region of interest" description="Disordered" evidence="1">
    <location>
        <begin position="960"/>
        <end position="980"/>
    </location>
</feature>
<sequence length="1078" mass="121020">PPKKKKDLELENSLPTPTSTPSDITLHSPYRDIPTPSTALQPLVLPDTLYNLDLQLRQLLGTLHTHHTIVAPRLAAALRAVAPTNAPHQDPNQNQGWNQSKSQSPAQQMAEAESFRMELEQAHALLEVALSSGREVAALYEQEVRVLKAANEAMVARCEDERGRLEELYAMCEQVDGRVRRMEVEREEARRCVEGRRGKAERRLGWMIGMAGREGPDNDGDMMALDPVMLVRGVSEKITVLEKGLVSRERRSRASNRERDVLMRELERMVEVSVRRLEAEISAKSDKVNELTRKVEPLSSDVGEKQEMGDVGGKSNELEKLMEMERACGLLRRQWEAVRMAVGRVTEEEAVDAKVVDLNDFSNHDYYRHDDAPPTDTKDISPRPHPWKSLDPIGFAPPAIDPEDLPIPETLLDDPGIFMLNLSDYESSVDDRHAEVPRRTLNGLEISFAVVMSNMHEIEKDMQETDRWLGEILEVKKDVYARCLAIEERLKELEGRSRRGADGETSAAQSWTDNRPESVQAAEDHLEIPLLQEKEEDASHLCSESDNLRAELSRILQHTTELFAAQRFLVRDRAVLETEHRSKCEEMEVIRRELLRARPGQLLAGLLERLQSAEGGEVGGEEVSRGNNVELVTMFEEGGEEEMEMLLTEPNAGEVRVWFGPIVETKLRILELESSLHTLEVEIPKRMARTRHALCEAQADLVAAEGELWRCHDRVCGMGEEVEEVRLGVRRLARGLEAVVGRAVEEIERMREMMEMVKDSGTWSRGTSVMGSEGESGGGVHELGRLGELHAEMLARLDECRREQVVIKESRLKLVIRLVEREREKIVGGSSSDTAGSKKTEPLWEMADELAEMLERVREKEGMPTRQDLEVKNNLSDEGSKYGLRCVSKTQSHASTLSDTPSITTFSSFHLRSSTSSQDFQRNVLTRTANISRSSVVTMNTDDTKPVEQFPYTIRQKHIPRPLTPLPTRNASPSQPRGSAHSILTTLFNPRYSTTSTMSTTSSASSIASPRWNKSVHRTSFPSSLTGETTVINVTVPLDVSIDAEYSDLVDDEENLATITGGSQKVPSFFSDNARRPT</sequence>
<comment type="caution">
    <text evidence="2">The sequence shown here is derived from an EMBL/GenBank/DDBJ whole genome shotgun (WGS) entry which is preliminary data.</text>
</comment>
<proteinExistence type="predicted"/>
<dbReference type="EMBL" id="RBNJ01018186">
    <property type="protein sequence ID" value="RUS23881.1"/>
    <property type="molecule type" value="Genomic_DNA"/>
</dbReference>
<feature type="region of interest" description="Disordered" evidence="1">
    <location>
        <begin position="495"/>
        <end position="519"/>
    </location>
</feature>
<feature type="compositionally biased region" description="Polar residues" evidence="1">
    <location>
        <begin position="967"/>
        <end position="980"/>
    </location>
</feature>
<protein>
    <submittedName>
        <fullName evidence="2">Uncharacterized protein</fullName>
    </submittedName>
</protein>
<feature type="compositionally biased region" description="Polar residues" evidence="1">
    <location>
        <begin position="761"/>
        <end position="770"/>
    </location>
</feature>
<feature type="compositionally biased region" description="Basic and acidic residues" evidence="1">
    <location>
        <begin position="364"/>
        <end position="382"/>
    </location>
</feature>
<organism evidence="2 3">
    <name type="scientific">Jimgerdemannia flammicorona</name>
    <dbReference type="NCBI Taxonomy" id="994334"/>
    <lineage>
        <taxon>Eukaryota</taxon>
        <taxon>Fungi</taxon>
        <taxon>Fungi incertae sedis</taxon>
        <taxon>Mucoromycota</taxon>
        <taxon>Mucoromycotina</taxon>
        <taxon>Endogonomycetes</taxon>
        <taxon>Endogonales</taxon>
        <taxon>Endogonaceae</taxon>
        <taxon>Jimgerdemannia</taxon>
    </lineage>
</organism>
<evidence type="ECO:0000313" key="2">
    <source>
        <dbReference type="EMBL" id="RUS23881.1"/>
    </source>
</evidence>
<feature type="compositionally biased region" description="Polar residues" evidence="1">
    <location>
        <begin position="13"/>
        <end position="25"/>
    </location>
</feature>
<feature type="non-terminal residue" evidence="2">
    <location>
        <position position="1"/>
    </location>
</feature>
<dbReference type="AlphaFoldDB" id="A0A433Q239"/>
<keyword evidence="3" id="KW-1185">Reference proteome</keyword>
<accession>A0A433Q239</accession>
<evidence type="ECO:0000256" key="1">
    <source>
        <dbReference type="SAM" id="MobiDB-lite"/>
    </source>
</evidence>
<feature type="compositionally biased region" description="Polar residues" evidence="1">
    <location>
        <begin position="86"/>
        <end position="107"/>
    </location>
</feature>
<dbReference type="Proteomes" id="UP000274822">
    <property type="component" value="Unassembled WGS sequence"/>
</dbReference>
<gene>
    <name evidence="2" type="ORF">BC938DRAFT_474468</name>
</gene>
<feature type="region of interest" description="Disordered" evidence="1">
    <location>
        <begin position="758"/>
        <end position="779"/>
    </location>
</feature>